<evidence type="ECO:0000259" key="9">
    <source>
        <dbReference type="Pfam" id="PF00291"/>
    </source>
</evidence>
<dbReference type="PANTHER" id="PTHR48078">
    <property type="entry name" value="THREONINE DEHYDRATASE, MITOCHONDRIAL-RELATED"/>
    <property type="match status" value="1"/>
</dbReference>
<evidence type="ECO:0000313" key="11">
    <source>
        <dbReference type="Proteomes" id="UP000197025"/>
    </source>
</evidence>
<dbReference type="SUPFAM" id="SSF53686">
    <property type="entry name" value="Tryptophan synthase beta subunit-like PLP-dependent enzymes"/>
    <property type="match status" value="1"/>
</dbReference>
<accession>A0A212RSJ7</accession>
<dbReference type="Gene3D" id="3.40.50.1100">
    <property type="match status" value="2"/>
</dbReference>
<dbReference type="EC" id="4.3.1.19" evidence="4"/>
<dbReference type="InParanoid" id="A0A212RSJ7"/>
<dbReference type="Pfam" id="PF00291">
    <property type="entry name" value="PALP"/>
    <property type="match status" value="1"/>
</dbReference>
<evidence type="ECO:0000256" key="2">
    <source>
        <dbReference type="ARBA" id="ARBA00001933"/>
    </source>
</evidence>
<dbReference type="Proteomes" id="UP000197025">
    <property type="component" value="Unassembled WGS sequence"/>
</dbReference>
<organism evidence="10 11">
    <name type="scientific">Thermoflexus hugenholtzii JAD2</name>
    <dbReference type="NCBI Taxonomy" id="877466"/>
    <lineage>
        <taxon>Bacteria</taxon>
        <taxon>Bacillati</taxon>
        <taxon>Chloroflexota</taxon>
        <taxon>Thermoflexia</taxon>
        <taxon>Thermoflexales</taxon>
        <taxon>Thermoflexaceae</taxon>
        <taxon>Thermoflexus</taxon>
    </lineage>
</organism>
<dbReference type="InterPro" id="IPR036052">
    <property type="entry name" value="TrpB-like_PALP_sf"/>
</dbReference>
<dbReference type="CDD" id="cd01562">
    <property type="entry name" value="Thr-dehyd"/>
    <property type="match status" value="1"/>
</dbReference>
<dbReference type="GO" id="GO:0003941">
    <property type="term" value="F:L-serine ammonia-lyase activity"/>
    <property type="evidence" value="ECO:0007669"/>
    <property type="project" value="TreeGrafter"/>
</dbReference>
<evidence type="ECO:0000256" key="7">
    <source>
        <dbReference type="ARBA" id="ARBA00025527"/>
    </source>
</evidence>
<evidence type="ECO:0000313" key="10">
    <source>
        <dbReference type="EMBL" id="SNB75546.1"/>
    </source>
</evidence>
<comment type="catalytic activity">
    <reaction evidence="1">
        <text>L-threonine = 2-oxobutanoate + NH4(+)</text>
        <dbReference type="Rhea" id="RHEA:22108"/>
        <dbReference type="ChEBI" id="CHEBI:16763"/>
        <dbReference type="ChEBI" id="CHEBI:28938"/>
        <dbReference type="ChEBI" id="CHEBI:57926"/>
        <dbReference type="EC" id="4.3.1.19"/>
    </reaction>
</comment>
<evidence type="ECO:0000256" key="4">
    <source>
        <dbReference type="ARBA" id="ARBA00012096"/>
    </source>
</evidence>
<evidence type="ECO:0000256" key="5">
    <source>
        <dbReference type="ARBA" id="ARBA00022898"/>
    </source>
</evidence>
<dbReference type="FunFam" id="3.40.50.1100:FF:000005">
    <property type="entry name" value="Threonine dehydratase catabolic"/>
    <property type="match status" value="1"/>
</dbReference>
<dbReference type="AlphaFoldDB" id="A0A212RSJ7"/>
<dbReference type="InterPro" id="IPR001926">
    <property type="entry name" value="TrpB-like_PALP"/>
</dbReference>
<gene>
    <name evidence="10" type="ORF">SAMN02746019_00019960</name>
</gene>
<evidence type="ECO:0000256" key="8">
    <source>
        <dbReference type="ARBA" id="ARBA00031427"/>
    </source>
</evidence>
<sequence length="319" mass="35196">MEAHQMPTFADVLRARQVLGRFLPRTPLHRYPALDRLLEARVYVKHENYQPIGAFKVRGGIYLMSRLSPEERARGVITASTGNHGQSIAYAAALFGVRAVIVVPENANPVKVEAIRSYGAEIRVHGRDFDDARSYCERAASEEGLRYISSGDEPELIAGVATETLEILEDQPDVEMIFVPVGGGSGAAGACLVAKTLNPSIRVIGVQSARAPAAYLTWRHRRWTEAPMETLAEGLATRRPFMLPQRIMWEGLDDFILVDDEELVEGVRIYLEKAKTLAEPAGAAPLMAALRLREQVRGKTIALILSGGNLSPEQLRRFL</sequence>
<dbReference type="PANTHER" id="PTHR48078:SF7">
    <property type="entry name" value="BLL6502 PROTEIN"/>
    <property type="match status" value="1"/>
</dbReference>
<keyword evidence="5" id="KW-0663">Pyridoxal phosphate</keyword>
<reference evidence="11" key="1">
    <citation type="submission" date="2017-06" db="EMBL/GenBank/DDBJ databases">
        <authorList>
            <person name="Varghese N."/>
            <person name="Submissions S."/>
        </authorList>
    </citation>
    <scope>NUCLEOTIDE SEQUENCE [LARGE SCALE GENOMIC DNA]</scope>
    <source>
        <strain evidence="11">JAD2</strain>
    </source>
</reference>
<dbReference type="GO" id="GO:0006565">
    <property type="term" value="P:L-serine catabolic process"/>
    <property type="evidence" value="ECO:0007669"/>
    <property type="project" value="TreeGrafter"/>
</dbReference>
<proteinExistence type="inferred from homology"/>
<protein>
    <recommendedName>
        <fullName evidence="4">threonine ammonia-lyase</fullName>
        <ecNumber evidence="4">4.3.1.19</ecNumber>
    </recommendedName>
    <alternativeName>
        <fullName evidence="8">Threonine deaminase</fullName>
    </alternativeName>
</protein>
<dbReference type="GO" id="GO:0004794">
    <property type="term" value="F:threonine deaminase activity"/>
    <property type="evidence" value="ECO:0007669"/>
    <property type="project" value="UniProtKB-EC"/>
</dbReference>
<dbReference type="EMBL" id="FYEK01000077">
    <property type="protein sequence ID" value="SNB75546.1"/>
    <property type="molecule type" value="Genomic_DNA"/>
</dbReference>
<dbReference type="GO" id="GO:0009097">
    <property type="term" value="P:isoleucine biosynthetic process"/>
    <property type="evidence" value="ECO:0007669"/>
    <property type="project" value="TreeGrafter"/>
</dbReference>
<comment type="cofactor">
    <cofactor evidence="2">
        <name>pyridoxal 5'-phosphate</name>
        <dbReference type="ChEBI" id="CHEBI:597326"/>
    </cofactor>
</comment>
<name>A0A212RSJ7_9CHLR</name>
<dbReference type="OrthoDB" id="9811476at2"/>
<dbReference type="InterPro" id="IPR050147">
    <property type="entry name" value="Ser/Thr_Dehydratase"/>
</dbReference>
<comment type="similarity">
    <text evidence="3">Belongs to the serine/threonine dehydratase family.</text>
</comment>
<keyword evidence="11" id="KW-1185">Reference proteome</keyword>
<comment type="function">
    <text evidence="7">Catalyzes the anaerobic formation of alpha-ketobutyrate and ammonia from threonine in a two-step reaction. The first step involved a dehydration of threonine and a production of enamine intermediates (aminocrotonate), which tautomerizes to its imine form (iminobutyrate). Both intermediates are unstable and short-lived. The second step is the nonenzymatic hydrolysis of the enamine/imine intermediates to form 2-ketobutyrate and free ammonia. In the low water environment of the cell, the second step is accelerated by RidA.</text>
</comment>
<dbReference type="FunCoup" id="A0A212RSJ7">
    <property type="interactions" value="387"/>
</dbReference>
<evidence type="ECO:0000256" key="3">
    <source>
        <dbReference type="ARBA" id="ARBA00010869"/>
    </source>
</evidence>
<dbReference type="GO" id="GO:0006567">
    <property type="term" value="P:L-threonine catabolic process"/>
    <property type="evidence" value="ECO:0007669"/>
    <property type="project" value="TreeGrafter"/>
</dbReference>
<feature type="domain" description="Tryptophan synthase beta chain-like PALP" evidence="9">
    <location>
        <begin position="25"/>
        <end position="307"/>
    </location>
</feature>
<evidence type="ECO:0000256" key="1">
    <source>
        <dbReference type="ARBA" id="ARBA00001274"/>
    </source>
</evidence>
<evidence type="ECO:0000256" key="6">
    <source>
        <dbReference type="ARBA" id="ARBA00023239"/>
    </source>
</evidence>
<dbReference type="RefSeq" id="WP_088572429.1">
    <property type="nucleotide sequence ID" value="NZ_FYEK01000077.1"/>
</dbReference>
<keyword evidence="6" id="KW-0456">Lyase</keyword>